<reference evidence="1" key="1">
    <citation type="submission" date="2020-02" db="EMBL/GenBank/DDBJ databases">
        <authorList>
            <person name="Palmer J.M."/>
        </authorList>
    </citation>
    <scope>NUCLEOTIDE SEQUENCE</scope>
    <source>
        <strain evidence="1">EPUS1.4</strain>
        <tissue evidence="1">Thallus</tissue>
    </source>
</reference>
<sequence>MDSSLAVFLRSLQTSSHDSDASRLLPTATGLLVSLTNPLNITLITSQLLSASSLWDGIQDLRACTRIFSVFYTAAVQLSERSTSDARFGYLPAPLIKKACWATAVVKGADDKSPRWRHTLILGAILLGFEERQKQSLPQHLRSRLESALLTATNLALEVNNKSENIGKFAIAFVLIHSFGLLSPHNQAQFNYDLILPLLIETTFSSLEGLEHGYWLGAIDSEVIEVTDRKFNWSARSNTYHHIREMQQRPLVASLGSMSRLVAYAIRTVHKSDLLLPTMDCVAEFARTLWLSWRQNKLSEIDVSEELEYLDAESRKTTLPTLWHLLRLSLFAVVIILRALMSRLLSDPVLASNSKAPFLARQCLLILRNLYFISSRLGQISSSQYVFVNMAAIDILTQYPEQAENLIQSIKPVGKGLVPPHPADRCLDLFFFNTAEHFTPSLVPKTNEDIVLAGAMPYLVTGGSKFLMEIFEAAHSVALSVLASPNNAELTARQLPFYLDALFNCFPDSLSPRQFRLAFKTIVRISSPPSALAQSQPLLPSIILETIFGRAERASTTPLPQAMLKLQPINQEIPLSEQAVFVMAMIDSLCFLHPALLEEWLPMTASLVAQIEEEEMRRACQDRFWEAISSGEMDVERAALCVAWWSSRGGRELVLQSDNALQIEPVMSGALSMESKL</sequence>
<evidence type="ECO:0008006" key="3">
    <source>
        <dbReference type="Google" id="ProtNLM"/>
    </source>
</evidence>
<dbReference type="Proteomes" id="UP000606974">
    <property type="component" value="Unassembled WGS sequence"/>
</dbReference>
<keyword evidence="2" id="KW-1185">Reference proteome</keyword>
<accession>A0A8H7E2T2</accession>
<evidence type="ECO:0000313" key="2">
    <source>
        <dbReference type="Proteomes" id="UP000606974"/>
    </source>
</evidence>
<protein>
    <recommendedName>
        <fullName evidence="3">Peroxisomal membrane protein PEX17</fullName>
    </recommendedName>
</protein>
<dbReference type="PANTHER" id="PTHR39214">
    <property type="entry name" value="MICROBODY (PEROXISOME) BIOGENESIS PROTEIN PEROXIN 8 (EUROFUNG)"/>
    <property type="match status" value="1"/>
</dbReference>
<dbReference type="AlphaFoldDB" id="A0A8H7E2T2"/>
<dbReference type="InterPro" id="IPR055334">
    <property type="entry name" value="PEX8-like"/>
</dbReference>
<evidence type="ECO:0000313" key="1">
    <source>
        <dbReference type="EMBL" id="KAF7506605.1"/>
    </source>
</evidence>
<dbReference type="OrthoDB" id="2357318at2759"/>
<proteinExistence type="predicted"/>
<dbReference type="EMBL" id="JAACFV010000084">
    <property type="protein sequence ID" value="KAF7506605.1"/>
    <property type="molecule type" value="Genomic_DNA"/>
</dbReference>
<gene>
    <name evidence="1" type="ORF">GJ744_011642</name>
</gene>
<comment type="caution">
    <text evidence="1">The sequence shown here is derived from an EMBL/GenBank/DDBJ whole genome shotgun (WGS) entry which is preliminary data.</text>
</comment>
<dbReference type="PANTHER" id="PTHR39214:SF1">
    <property type="entry name" value="MICROBODY (PEROXISOME) BIOGENESIS PROTEIN PEROXIN 8 (EUROFUNG)"/>
    <property type="match status" value="1"/>
</dbReference>
<dbReference type="Pfam" id="PF26001">
    <property type="entry name" value="Pex8"/>
    <property type="match status" value="1"/>
</dbReference>
<organism evidence="1 2">
    <name type="scientific">Endocarpon pusillum</name>
    <dbReference type="NCBI Taxonomy" id="364733"/>
    <lineage>
        <taxon>Eukaryota</taxon>
        <taxon>Fungi</taxon>
        <taxon>Dikarya</taxon>
        <taxon>Ascomycota</taxon>
        <taxon>Pezizomycotina</taxon>
        <taxon>Eurotiomycetes</taxon>
        <taxon>Chaetothyriomycetidae</taxon>
        <taxon>Verrucariales</taxon>
        <taxon>Verrucariaceae</taxon>
        <taxon>Endocarpon</taxon>
    </lineage>
</organism>
<name>A0A8H7E2T2_9EURO</name>